<accession>A0A4Z0HUN0</accession>
<dbReference type="AlphaFoldDB" id="A0A4Z0HUN0"/>
<evidence type="ECO:0000259" key="7">
    <source>
        <dbReference type="Pfam" id="PF01967"/>
    </source>
</evidence>
<comment type="similarity">
    <text evidence="6">Belongs to the MoaC family.</text>
</comment>
<name>A0A4Z0HUN0_MYCPR</name>
<gene>
    <name evidence="6 8" type="primary">moaC</name>
    <name evidence="8" type="ORF">EJD98_20065</name>
</gene>
<dbReference type="InterPro" id="IPR002820">
    <property type="entry name" value="Mopterin_CF_biosynth-C_dom"/>
</dbReference>
<feature type="active site" evidence="6">
    <location>
        <position position="125"/>
    </location>
</feature>
<sequence>MGLSHLDESGAAHMVDVTAKDVTKRVAVAVGTVRTRPDVVALIASGGLPKGDALATARVAGILAAKRTPELIPLCHQLALTGVDVDFDARDADVTITATVRSTDRTGVEMEALTAVSVAALTLYDMIKAVDPAARIDDIKVLRKEGGKTGVWESPAENTRQ</sequence>
<organism evidence="8 9">
    <name type="scientific">Mycolicibacterium peregrinum</name>
    <name type="common">Mycobacterium peregrinum</name>
    <dbReference type="NCBI Taxonomy" id="43304"/>
    <lineage>
        <taxon>Bacteria</taxon>
        <taxon>Bacillati</taxon>
        <taxon>Actinomycetota</taxon>
        <taxon>Actinomycetes</taxon>
        <taxon>Mycobacteriales</taxon>
        <taxon>Mycobacteriaceae</taxon>
        <taxon>Mycolicibacterium</taxon>
    </lineage>
</organism>
<comment type="subunit">
    <text evidence="6">Homohexamer; trimer of dimers.</text>
</comment>
<dbReference type="InterPro" id="IPR047594">
    <property type="entry name" value="MoaC_bact/euk"/>
</dbReference>
<comment type="caution">
    <text evidence="8">The sequence shown here is derived from an EMBL/GenBank/DDBJ whole genome shotgun (WGS) entry which is preliminary data.</text>
</comment>
<dbReference type="PANTHER" id="PTHR22960:SF29">
    <property type="entry name" value="CYCLIC PYRANOPTERIN MONOPHOSPHATE SYNTHASE"/>
    <property type="match status" value="1"/>
</dbReference>
<evidence type="ECO:0000256" key="4">
    <source>
        <dbReference type="ARBA" id="ARBA00023150"/>
    </source>
</evidence>
<evidence type="ECO:0000256" key="1">
    <source>
        <dbReference type="ARBA" id="ARBA00001637"/>
    </source>
</evidence>
<dbReference type="Gene3D" id="3.30.70.640">
    <property type="entry name" value="Molybdopterin cofactor biosynthesis C (MoaC) domain"/>
    <property type="match status" value="1"/>
</dbReference>
<dbReference type="PANTHER" id="PTHR22960">
    <property type="entry name" value="MOLYBDOPTERIN COFACTOR SYNTHESIS PROTEIN A"/>
    <property type="match status" value="1"/>
</dbReference>
<dbReference type="EC" id="4.6.1.17" evidence="3 6"/>
<dbReference type="Proteomes" id="UP000297792">
    <property type="component" value="Unassembled WGS sequence"/>
</dbReference>
<evidence type="ECO:0000256" key="6">
    <source>
        <dbReference type="HAMAP-Rule" id="MF_01224"/>
    </source>
</evidence>
<dbReference type="UniPathway" id="UPA00344"/>
<dbReference type="SUPFAM" id="SSF55040">
    <property type="entry name" value="Molybdenum cofactor biosynthesis protein C, MoaC"/>
    <property type="match status" value="1"/>
</dbReference>
<dbReference type="InterPro" id="IPR036522">
    <property type="entry name" value="MoaC_sf"/>
</dbReference>
<dbReference type="GO" id="GO:0006777">
    <property type="term" value="P:Mo-molybdopterin cofactor biosynthetic process"/>
    <property type="evidence" value="ECO:0007669"/>
    <property type="project" value="UniProtKB-UniRule"/>
</dbReference>
<proteinExistence type="inferred from homology"/>
<reference evidence="8 9" key="1">
    <citation type="submission" date="2018-12" db="EMBL/GenBank/DDBJ databases">
        <title>Draft genome sequences of Mycolicibacterium peregrinum isolated from a pig with lymphadenitis and from soil on the same Japanese pig farm.</title>
        <authorList>
            <person name="Komatsu T."/>
            <person name="Ohya K."/>
            <person name="Sawai K."/>
            <person name="Odoi J.O."/>
            <person name="Otsu K."/>
            <person name="Ota A."/>
            <person name="Ito T."/>
            <person name="Kawai M."/>
            <person name="Maruyama F."/>
        </authorList>
    </citation>
    <scope>NUCLEOTIDE SEQUENCE [LARGE SCALE GENOMIC DNA]</scope>
    <source>
        <strain evidence="8 9">138</strain>
    </source>
</reference>
<dbReference type="GO" id="GO:0061799">
    <property type="term" value="F:cyclic pyranopterin monophosphate synthase activity"/>
    <property type="evidence" value="ECO:0007669"/>
    <property type="project" value="UniProtKB-UniRule"/>
</dbReference>
<evidence type="ECO:0000256" key="5">
    <source>
        <dbReference type="ARBA" id="ARBA00023239"/>
    </source>
</evidence>
<dbReference type="HAMAP" id="MF_01224_B">
    <property type="entry name" value="MoaC_B"/>
    <property type="match status" value="1"/>
</dbReference>
<dbReference type="InterPro" id="IPR050105">
    <property type="entry name" value="MoCo_biosynth_MoaA/MoaC"/>
</dbReference>
<evidence type="ECO:0000313" key="9">
    <source>
        <dbReference type="Proteomes" id="UP000297792"/>
    </source>
</evidence>
<keyword evidence="4 6" id="KW-0501">Molybdenum cofactor biosynthesis</keyword>
<keyword evidence="9" id="KW-1185">Reference proteome</keyword>
<keyword evidence="5 6" id="KW-0456">Lyase</keyword>
<dbReference type="Pfam" id="PF01967">
    <property type="entry name" value="MoaC"/>
    <property type="match status" value="1"/>
</dbReference>
<dbReference type="CDD" id="cd01420">
    <property type="entry name" value="MoaC_PE"/>
    <property type="match status" value="1"/>
</dbReference>
<evidence type="ECO:0000313" key="8">
    <source>
        <dbReference type="EMBL" id="TGB40196.1"/>
    </source>
</evidence>
<comment type="catalytic activity">
    <reaction evidence="1 6">
        <text>(8S)-3',8-cyclo-7,8-dihydroguanosine 5'-triphosphate = cyclic pyranopterin phosphate + diphosphate</text>
        <dbReference type="Rhea" id="RHEA:49580"/>
        <dbReference type="ChEBI" id="CHEBI:33019"/>
        <dbReference type="ChEBI" id="CHEBI:59648"/>
        <dbReference type="ChEBI" id="CHEBI:131766"/>
        <dbReference type="EC" id="4.6.1.17"/>
    </reaction>
</comment>
<dbReference type="EMBL" id="RWKA01000011">
    <property type="protein sequence ID" value="TGB40196.1"/>
    <property type="molecule type" value="Genomic_DNA"/>
</dbReference>
<dbReference type="InterPro" id="IPR023045">
    <property type="entry name" value="MoaC"/>
</dbReference>
<dbReference type="NCBIfam" id="NF006870">
    <property type="entry name" value="PRK09364.1"/>
    <property type="match status" value="1"/>
</dbReference>
<feature type="domain" description="Molybdopterin cofactor biosynthesis C (MoaC)" evidence="7">
    <location>
        <begin position="14"/>
        <end position="147"/>
    </location>
</feature>
<comment type="pathway">
    <text evidence="2 6">Cofactor biosynthesis; molybdopterin biosynthesis.</text>
</comment>
<comment type="function">
    <text evidence="6">Catalyzes the conversion of (8S)-3',8-cyclo-7,8-dihydroguanosine 5'-triphosphate to cyclic pyranopterin monophosphate (cPMP).</text>
</comment>
<evidence type="ECO:0000256" key="3">
    <source>
        <dbReference type="ARBA" id="ARBA00012575"/>
    </source>
</evidence>
<feature type="binding site" evidence="6">
    <location>
        <begin position="110"/>
        <end position="111"/>
    </location>
    <ligand>
        <name>substrate</name>
    </ligand>
</feature>
<dbReference type="RefSeq" id="WP_135358790.1">
    <property type="nucleotide sequence ID" value="NZ_RWJZ01000001.1"/>
</dbReference>
<protein>
    <recommendedName>
        <fullName evidence="3 6">Cyclic pyranopterin monophosphate synthase</fullName>
        <ecNumber evidence="3 6">4.6.1.17</ecNumber>
    </recommendedName>
    <alternativeName>
        <fullName evidence="6">Molybdenum cofactor biosynthesis protein C</fullName>
    </alternativeName>
</protein>
<evidence type="ECO:0000256" key="2">
    <source>
        <dbReference type="ARBA" id="ARBA00005046"/>
    </source>
</evidence>
<feature type="binding site" evidence="6">
    <location>
        <begin position="74"/>
        <end position="76"/>
    </location>
    <ligand>
        <name>substrate</name>
    </ligand>
</feature>
<dbReference type="NCBIfam" id="TIGR00581">
    <property type="entry name" value="moaC"/>
    <property type="match status" value="1"/>
</dbReference>